<evidence type="ECO:0000313" key="2">
    <source>
        <dbReference type="EMBL" id="GEO87941.1"/>
    </source>
</evidence>
<comment type="caution">
    <text evidence="2">The sequence shown here is derived from an EMBL/GenBank/DDBJ whole genome shotgun (WGS) entry which is preliminary data.</text>
</comment>
<organism evidence="2 3">
    <name type="scientific">Aeromicrobium flavum</name>
    <dbReference type="NCBI Taxonomy" id="416568"/>
    <lineage>
        <taxon>Bacteria</taxon>
        <taxon>Bacillati</taxon>
        <taxon>Actinomycetota</taxon>
        <taxon>Actinomycetes</taxon>
        <taxon>Propionibacteriales</taxon>
        <taxon>Nocardioidaceae</taxon>
        <taxon>Aeromicrobium</taxon>
    </lineage>
</organism>
<reference evidence="2 3" key="1">
    <citation type="submission" date="2019-07" db="EMBL/GenBank/DDBJ databases">
        <title>Whole genome shotgun sequence of Aeromicrobium flavum NBRC 107625.</title>
        <authorList>
            <person name="Hosoyama A."/>
            <person name="Uohara A."/>
            <person name="Ohji S."/>
            <person name="Ichikawa N."/>
        </authorList>
    </citation>
    <scope>NUCLEOTIDE SEQUENCE [LARGE SCALE GENOMIC DNA]</scope>
    <source>
        <strain evidence="2 3">NBRC 107625</strain>
    </source>
</reference>
<sequence>MNNDETYARRLERRVCDFDPPDGPEAPVWAQGDPSRNLPSPPASQVARRRSVTWVRISELPAVVGSPAVRRGIDLQAELARRTRRAPTSAVSKTRSAVTRRSTVEPRPGIRSGVTDGRRSL</sequence>
<evidence type="ECO:0000313" key="3">
    <source>
        <dbReference type="Proteomes" id="UP000321769"/>
    </source>
</evidence>
<dbReference type="AlphaFoldDB" id="A0A512HR65"/>
<dbReference type="Proteomes" id="UP000321769">
    <property type="component" value="Unassembled WGS sequence"/>
</dbReference>
<evidence type="ECO:0000256" key="1">
    <source>
        <dbReference type="SAM" id="MobiDB-lite"/>
    </source>
</evidence>
<feature type="compositionally biased region" description="Polar residues" evidence="1">
    <location>
        <begin position="89"/>
        <end position="101"/>
    </location>
</feature>
<dbReference type="EMBL" id="BJZQ01000001">
    <property type="protein sequence ID" value="GEO87941.1"/>
    <property type="molecule type" value="Genomic_DNA"/>
</dbReference>
<keyword evidence="3" id="KW-1185">Reference proteome</keyword>
<name>A0A512HR65_9ACTN</name>
<feature type="region of interest" description="Disordered" evidence="1">
    <location>
        <begin position="1"/>
        <end position="50"/>
    </location>
</feature>
<feature type="region of interest" description="Disordered" evidence="1">
    <location>
        <begin position="80"/>
        <end position="121"/>
    </location>
</feature>
<proteinExistence type="predicted"/>
<accession>A0A512HR65</accession>
<feature type="compositionally biased region" description="Basic and acidic residues" evidence="1">
    <location>
        <begin position="1"/>
        <end position="17"/>
    </location>
</feature>
<gene>
    <name evidence="2" type="ORF">AFL01nite_02680</name>
</gene>
<protein>
    <submittedName>
        <fullName evidence="2">Uncharacterized protein</fullName>
    </submittedName>
</protein>